<dbReference type="PANTHER" id="PTHR43963">
    <property type="entry name" value="CARBONYL REDUCTASE 1-RELATED"/>
    <property type="match status" value="1"/>
</dbReference>
<dbReference type="Gene3D" id="3.40.50.720">
    <property type="entry name" value="NAD(P)-binding Rossmann-like Domain"/>
    <property type="match status" value="1"/>
</dbReference>
<dbReference type="GO" id="GO:0004090">
    <property type="term" value="F:carbonyl reductase (NADPH) activity"/>
    <property type="evidence" value="ECO:0007669"/>
    <property type="project" value="TreeGrafter"/>
</dbReference>
<gene>
    <name evidence="4" type="ORF">J4573_21595</name>
</gene>
<evidence type="ECO:0000313" key="5">
    <source>
        <dbReference type="Proteomes" id="UP000669179"/>
    </source>
</evidence>
<sequence>MGKVAIVTGGNQGLGLALVRGLCRELGENGVVYLAARDRGRGEQAVRELEGEGSSPRLELLNVRDDASVRQCADRLAERHGGVDIVISNAAARISPGVPNADQVRDFVDTNNHGTRRMIEAFGPRLRDGARFVVVASSFGTLASLDPRLHQRFNTEHMTQADVAKVMDAYVDAVEAGRATDEGWPDWINPPSKVGQVAAVRVMARDMAEEAAWRDIIINAACPGLVDTAASRPWFDDMTEALSPDQAAVDVLWLATLPVGTRRPYGELVQYRTVLPFIQEPTG</sequence>
<dbReference type="InterPro" id="IPR002347">
    <property type="entry name" value="SDR_fam"/>
</dbReference>
<dbReference type="SUPFAM" id="SSF51735">
    <property type="entry name" value="NAD(P)-binding Rossmann-fold domains"/>
    <property type="match status" value="1"/>
</dbReference>
<comment type="similarity">
    <text evidence="1">Belongs to the short-chain dehydrogenases/reductases (SDR) family.</text>
</comment>
<dbReference type="EMBL" id="JAGEOJ010000008">
    <property type="protein sequence ID" value="MBO2449711.1"/>
    <property type="molecule type" value="Genomic_DNA"/>
</dbReference>
<evidence type="ECO:0000256" key="3">
    <source>
        <dbReference type="ARBA" id="ARBA00023002"/>
    </source>
</evidence>
<reference evidence="4" key="1">
    <citation type="submission" date="2021-03" db="EMBL/GenBank/DDBJ databases">
        <authorList>
            <person name="Kanchanasin P."/>
            <person name="Saeng-In P."/>
            <person name="Phongsopitanun W."/>
            <person name="Yuki M."/>
            <person name="Kudo T."/>
            <person name="Ohkuma M."/>
            <person name="Tanasupawat S."/>
        </authorList>
    </citation>
    <scope>NUCLEOTIDE SEQUENCE</scope>
    <source>
        <strain evidence="4">GKU 128</strain>
    </source>
</reference>
<dbReference type="PANTHER" id="PTHR43963:SF4">
    <property type="entry name" value="CARBONYL REDUCTASE (NADPH)"/>
    <property type="match status" value="1"/>
</dbReference>
<proteinExistence type="inferred from homology"/>
<dbReference type="Proteomes" id="UP000669179">
    <property type="component" value="Unassembled WGS sequence"/>
</dbReference>
<keyword evidence="3" id="KW-0560">Oxidoreductase</keyword>
<keyword evidence="5" id="KW-1185">Reference proteome</keyword>
<comment type="caution">
    <text evidence="4">The sequence shown here is derived from an EMBL/GenBank/DDBJ whole genome shotgun (WGS) entry which is preliminary data.</text>
</comment>
<dbReference type="PRINTS" id="PR00081">
    <property type="entry name" value="GDHRDH"/>
</dbReference>
<name>A0A939PBQ7_9ACTN</name>
<protein>
    <submittedName>
        <fullName evidence="4">SDR family NAD(P)-dependent oxidoreductase</fullName>
    </submittedName>
</protein>
<accession>A0A939PBQ7</accession>
<dbReference type="AlphaFoldDB" id="A0A939PBQ7"/>
<evidence type="ECO:0000256" key="1">
    <source>
        <dbReference type="ARBA" id="ARBA00006484"/>
    </source>
</evidence>
<evidence type="ECO:0000256" key="2">
    <source>
        <dbReference type="ARBA" id="ARBA00022857"/>
    </source>
</evidence>
<dbReference type="Pfam" id="PF00106">
    <property type="entry name" value="adh_short"/>
    <property type="match status" value="1"/>
</dbReference>
<organism evidence="4 5">
    <name type="scientific">Actinomadura barringtoniae</name>
    <dbReference type="NCBI Taxonomy" id="1427535"/>
    <lineage>
        <taxon>Bacteria</taxon>
        <taxon>Bacillati</taxon>
        <taxon>Actinomycetota</taxon>
        <taxon>Actinomycetes</taxon>
        <taxon>Streptosporangiales</taxon>
        <taxon>Thermomonosporaceae</taxon>
        <taxon>Actinomadura</taxon>
    </lineage>
</organism>
<keyword evidence="2" id="KW-0521">NADP</keyword>
<evidence type="ECO:0000313" key="4">
    <source>
        <dbReference type="EMBL" id="MBO2449711.1"/>
    </source>
</evidence>
<dbReference type="InterPro" id="IPR036291">
    <property type="entry name" value="NAD(P)-bd_dom_sf"/>
</dbReference>
<dbReference type="RefSeq" id="WP_208257583.1">
    <property type="nucleotide sequence ID" value="NZ_JAGEOJ010000008.1"/>
</dbReference>